<dbReference type="InterPro" id="IPR052912">
    <property type="entry name" value="UPF0111_domain"/>
</dbReference>
<dbReference type="RefSeq" id="WP_003336841.1">
    <property type="nucleotide sequence ID" value="NZ_CP007806.1"/>
</dbReference>
<dbReference type="PANTHER" id="PTHR37298:SF1">
    <property type="entry name" value="UPF0111 PROTEIN YKAA"/>
    <property type="match status" value="1"/>
</dbReference>
<name>A0A075R8S4_BRELA</name>
<dbReference type="EMBL" id="CP007806">
    <property type="protein sequence ID" value="AIG27678.1"/>
    <property type="molecule type" value="Genomic_DNA"/>
</dbReference>
<sequence>MIKSNKTTFFDLFEQQAATVHKGSHLFFEMVSNYQNLQEKVAEIKAVEKEGDAVVRQIMNQLNSTFITPLEREDIHALAHTLDSVIDLIDGTAECMYLYQVKQVDKRVLAQANILHQLTSKLIELIRTLRKLDHNVVEGIAKDIKALEHESDANYRKMVSELLNTPGQDPIEAIKLKEIYEKLEDCADFAEDVSNLVEGIVLKNA</sequence>
<proteinExistence type="inferred from homology"/>
<dbReference type="Proteomes" id="UP000005850">
    <property type="component" value="Chromosome"/>
</dbReference>
<comment type="similarity">
    <text evidence="1">Belongs to the UPF0111 family.</text>
</comment>
<dbReference type="InterPro" id="IPR038078">
    <property type="entry name" value="PhoU-like_sf"/>
</dbReference>
<evidence type="ECO:0000313" key="3">
    <source>
        <dbReference type="Proteomes" id="UP000005850"/>
    </source>
</evidence>
<reference evidence="2 3" key="1">
    <citation type="journal article" date="2011" name="J. Bacteriol.">
        <title>Genome sequence of Brevibacillus laterosporus LMG 15441, a pathogen of invertebrates.</title>
        <authorList>
            <person name="Djukic M."/>
            <person name="Poehlein A."/>
            <person name="Thurmer A."/>
            <person name="Daniel R."/>
        </authorList>
    </citation>
    <scope>NUCLEOTIDE SEQUENCE [LARGE SCALE GENOMIC DNA]</scope>
    <source>
        <strain evidence="2 3">LMG 15441</strain>
    </source>
</reference>
<gene>
    <name evidence="2" type="ORF">BRLA_c033660</name>
</gene>
<dbReference type="KEGG" id="blr:BRLA_c033660"/>
<dbReference type="Pfam" id="PF01865">
    <property type="entry name" value="PhoU_div"/>
    <property type="match status" value="1"/>
</dbReference>
<dbReference type="Gene3D" id="1.20.58.220">
    <property type="entry name" value="Phosphate transport system protein phou homolog 2, domain 2"/>
    <property type="match status" value="1"/>
</dbReference>
<dbReference type="eggNOG" id="COG1392">
    <property type="taxonomic scope" value="Bacteria"/>
</dbReference>
<organism evidence="2 3">
    <name type="scientific">Brevibacillus laterosporus LMG 15441</name>
    <dbReference type="NCBI Taxonomy" id="1042163"/>
    <lineage>
        <taxon>Bacteria</taxon>
        <taxon>Bacillati</taxon>
        <taxon>Bacillota</taxon>
        <taxon>Bacilli</taxon>
        <taxon>Bacillales</taxon>
        <taxon>Paenibacillaceae</taxon>
        <taxon>Brevibacillus</taxon>
    </lineage>
</organism>
<evidence type="ECO:0000256" key="1">
    <source>
        <dbReference type="ARBA" id="ARBA00008591"/>
    </source>
</evidence>
<dbReference type="STRING" id="1042163.BRLA_c033660"/>
<dbReference type="PANTHER" id="PTHR37298">
    <property type="entry name" value="UPF0111 PROTEIN YKAA"/>
    <property type="match status" value="1"/>
</dbReference>
<accession>A0A075R8S4</accession>
<dbReference type="HOGENOM" id="CLU_086031_0_1_9"/>
<evidence type="ECO:0000313" key="2">
    <source>
        <dbReference type="EMBL" id="AIG27678.1"/>
    </source>
</evidence>
<protein>
    <submittedName>
        <fullName evidence="2">Putative pit accessory protein</fullName>
    </submittedName>
</protein>
<keyword evidence="3" id="KW-1185">Reference proteome</keyword>
<dbReference type="AlphaFoldDB" id="A0A075R8S4"/>
<dbReference type="InterPro" id="IPR018445">
    <property type="entry name" value="Put_Phosphate_transp_reg"/>
</dbReference>